<evidence type="ECO:0000313" key="4">
    <source>
        <dbReference type="Proteomes" id="UP000521313"/>
    </source>
</evidence>
<dbReference type="AlphaFoldDB" id="A0A7W8D338"/>
<evidence type="ECO:0000256" key="1">
    <source>
        <dbReference type="ARBA" id="ARBA00006226"/>
    </source>
</evidence>
<name>A0A7W8D338_9FIRM</name>
<comment type="caution">
    <text evidence="3">The sequence shown here is derived from an EMBL/GenBank/DDBJ whole genome shotgun (WGS) entry which is preliminary data.</text>
</comment>
<protein>
    <submittedName>
        <fullName evidence="3">mRNA interferase RelE/StbE</fullName>
    </submittedName>
</protein>
<sequence>MDKKYHVEFSKRALKDLKKMDGYTGTMLVNWINKNLENCENPFFTGKALKGNLINFWRYRVGDYRIIANIEDEKLIILLVKIGHRRDVYKK</sequence>
<dbReference type="RefSeq" id="WP_280525463.1">
    <property type="nucleotide sequence ID" value="NZ_JACHHD010000012.1"/>
</dbReference>
<dbReference type="EMBL" id="JACHHD010000012">
    <property type="protein sequence ID" value="MBB5185207.1"/>
    <property type="molecule type" value="Genomic_DNA"/>
</dbReference>
<organism evidence="3 4">
    <name type="scientific">Faecalicoccus acidiformans</name>
    <dbReference type="NCBI Taxonomy" id="915173"/>
    <lineage>
        <taxon>Bacteria</taxon>
        <taxon>Bacillati</taxon>
        <taxon>Bacillota</taxon>
        <taxon>Erysipelotrichia</taxon>
        <taxon>Erysipelotrichales</taxon>
        <taxon>Erysipelotrichaceae</taxon>
        <taxon>Faecalicoccus</taxon>
    </lineage>
</organism>
<reference evidence="3 4" key="1">
    <citation type="submission" date="2020-08" db="EMBL/GenBank/DDBJ databases">
        <title>Genomic Encyclopedia of Type Strains, Phase IV (KMG-IV): sequencing the most valuable type-strain genomes for metagenomic binning, comparative biology and taxonomic classification.</title>
        <authorList>
            <person name="Goeker M."/>
        </authorList>
    </citation>
    <scope>NUCLEOTIDE SEQUENCE [LARGE SCALE GENOMIC DNA]</scope>
    <source>
        <strain evidence="3 4">DSM 26963</strain>
    </source>
</reference>
<keyword evidence="2" id="KW-1277">Toxin-antitoxin system</keyword>
<dbReference type="PANTHER" id="PTHR35601">
    <property type="entry name" value="TOXIN RELE"/>
    <property type="match status" value="1"/>
</dbReference>
<evidence type="ECO:0000313" key="3">
    <source>
        <dbReference type="EMBL" id="MBB5185207.1"/>
    </source>
</evidence>
<evidence type="ECO:0000256" key="2">
    <source>
        <dbReference type="ARBA" id="ARBA00022649"/>
    </source>
</evidence>
<dbReference type="InterPro" id="IPR007712">
    <property type="entry name" value="RelE/ParE_toxin"/>
</dbReference>
<dbReference type="InterPro" id="IPR035093">
    <property type="entry name" value="RelE/ParE_toxin_dom_sf"/>
</dbReference>
<dbReference type="Gene3D" id="3.30.2310.20">
    <property type="entry name" value="RelE-like"/>
    <property type="match status" value="1"/>
</dbReference>
<comment type="similarity">
    <text evidence="1">Belongs to the RelE toxin family.</text>
</comment>
<dbReference type="Proteomes" id="UP000521313">
    <property type="component" value="Unassembled WGS sequence"/>
</dbReference>
<accession>A0A7W8D338</accession>
<gene>
    <name evidence="3" type="ORF">HNQ43_001260</name>
</gene>
<dbReference type="Pfam" id="PF05016">
    <property type="entry name" value="ParE_toxin"/>
    <property type="match status" value="1"/>
</dbReference>
<dbReference type="NCBIfam" id="TIGR02385">
    <property type="entry name" value="RelE_StbE"/>
    <property type="match status" value="1"/>
</dbReference>
<dbReference type="PANTHER" id="PTHR35601:SF1">
    <property type="entry name" value="TOXIN RELE"/>
    <property type="match status" value="1"/>
</dbReference>
<proteinExistence type="inferred from homology"/>
<dbReference type="SUPFAM" id="SSF143011">
    <property type="entry name" value="RelE-like"/>
    <property type="match status" value="1"/>
</dbReference>